<evidence type="ECO:0000256" key="2">
    <source>
        <dbReference type="ARBA" id="ARBA00022679"/>
    </source>
</evidence>
<evidence type="ECO:0000259" key="4">
    <source>
        <dbReference type="Pfam" id="PF11380"/>
    </source>
</evidence>
<dbReference type="InterPro" id="IPR031358">
    <property type="entry name" value="Stealth_CR1"/>
</dbReference>
<comment type="similarity">
    <text evidence="1">Belongs to the stealth family.</text>
</comment>
<sequence>MTVNVPAQADPIRAAQLQAQPLSLMLRTYRKLVPLPLRRAVRARCGAQRWELLRQRLERPAVLARRARHRLLCARLKRLGLLRDGERVPVQTAGGTRIALLHDGVTPLLAREHNLRLVLSTLEKAGVEHFVVRNAASTSSAVGISSEDRAAVENALIAMGAHVPAYLTRTGGSERARDRRAEPVGSRRSWRRAAGRRVIRVFCYLADATAPGMVLGAGYGCDIEVWRPSEEGAELVAPRPNRTCESVCREAPAVEIPGRRFTRLASEHTRPQPLTVRTRREFAEPVPDDIHFPVDAVYTWVDGSDPAWQRRRATVVGEPYHPQAANAARFLSRDELRYSLRSLHMYAPWIRHVYLVTDQQVPAWLDTAHPGITVVDHREIFTDPTALPTFNSHAIESQLHHIEGLAEHFLYFNDDVFLGRPTVPQHFFLANGISKFFLSRALLPPVGNEGADDVPVSAAALTNRRLLQARFGSSIVQKMKHTPCALRRSVLAEIEEVFAEHHKRTASHAFRSPDDISITNSLHHYYAFHTGRAVPGSIRYDYVDISRPGIAPRLCRLLTARSNVAFCLNDTVTCDGESHDNAALVQAFLDGYFPTPSPFELRPDHTEALCLPCPSPSGSLTIPASSRPTAPIHARSTS</sequence>
<keyword evidence="2" id="KW-0808">Transferase</keyword>
<dbReference type="PANTHER" id="PTHR24045:SF0">
    <property type="entry name" value="N-ACETYLGLUCOSAMINE-1-PHOSPHOTRANSFERASE SUBUNITS ALPHA_BETA"/>
    <property type="match status" value="1"/>
</dbReference>
<feature type="domain" description="Stealth protein CR2 conserved region 2" evidence="4">
    <location>
        <begin position="329"/>
        <end position="435"/>
    </location>
</feature>
<comment type="caution">
    <text evidence="8">The sequence shown here is derived from an EMBL/GenBank/DDBJ whole genome shotgun (WGS) entry which is preliminary data.</text>
</comment>
<dbReference type="InterPro" id="IPR031356">
    <property type="entry name" value="Stealth_CR4"/>
</dbReference>
<name>A0ABV2UYT2_9ACTN</name>
<evidence type="ECO:0000259" key="7">
    <source>
        <dbReference type="Pfam" id="PF17103"/>
    </source>
</evidence>
<dbReference type="InterPro" id="IPR031357">
    <property type="entry name" value="Stealth_CR3"/>
</dbReference>
<gene>
    <name evidence="8" type="ORF">ABZZ21_19615</name>
</gene>
<evidence type="ECO:0000313" key="8">
    <source>
        <dbReference type="EMBL" id="MET9846733.1"/>
    </source>
</evidence>
<feature type="domain" description="Stealth protein CR1 conserved region 1" evidence="5">
    <location>
        <begin position="292"/>
        <end position="315"/>
    </location>
</feature>
<feature type="domain" description="Stealth protein CR4 conserved region 4" evidence="7">
    <location>
        <begin position="557"/>
        <end position="605"/>
    </location>
</feature>
<dbReference type="RefSeq" id="WP_355398005.1">
    <property type="nucleotide sequence ID" value="NZ_JBEGHN010000003.1"/>
</dbReference>
<dbReference type="Pfam" id="PF17102">
    <property type="entry name" value="Stealth_CR3"/>
    <property type="match status" value="1"/>
</dbReference>
<dbReference type="InterPro" id="IPR021520">
    <property type="entry name" value="Stealth_CR2"/>
</dbReference>
<dbReference type="Pfam" id="PF17103">
    <property type="entry name" value="Stealth_CR4"/>
    <property type="match status" value="1"/>
</dbReference>
<dbReference type="Pfam" id="PF17101">
    <property type="entry name" value="Stealth_CR1"/>
    <property type="match status" value="1"/>
</dbReference>
<feature type="domain" description="Stealth protein CR3 conserved region 3" evidence="6">
    <location>
        <begin position="480"/>
        <end position="527"/>
    </location>
</feature>
<dbReference type="Proteomes" id="UP001550210">
    <property type="component" value="Unassembled WGS sequence"/>
</dbReference>
<protein>
    <submittedName>
        <fullName evidence="8">Stealth family protein</fullName>
    </submittedName>
</protein>
<reference evidence="8 9" key="1">
    <citation type="submission" date="2024-06" db="EMBL/GenBank/DDBJ databases">
        <title>The Natural Products Discovery Center: Release of the First 8490 Sequenced Strains for Exploring Actinobacteria Biosynthetic Diversity.</title>
        <authorList>
            <person name="Kalkreuter E."/>
            <person name="Kautsar S.A."/>
            <person name="Yang D."/>
            <person name="Bader C.D."/>
            <person name="Teijaro C.N."/>
            <person name="Fluegel L."/>
            <person name="Davis C.M."/>
            <person name="Simpson J.R."/>
            <person name="Lauterbach L."/>
            <person name="Steele A.D."/>
            <person name="Gui C."/>
            <person name="Meng S."/>
            <person name="Li G."/>
            <person name="Viehrig K."/>
            <person name="Ye F."/>
            <person name="Su P."/>
            <person name="Kiefer A.F."/>
            <person name="Nichols A."/>
            <person name="Cepeda A.J."/>
            <person name="Yan W."/>
            <person name="Fan B."/>
            <person name="Jiang Y."/>
            <person name="Adhikari A."/>
            <person name="Zheng C.-J."/>
            <person name="Schuster L."/>
            <person name="Cowan T.M."/>
            <person name="Smanski M.J."/>
            <person name="Chevrette M.G."/>
            <person name="De Carvalho L.P.S."/>
            <person name="Shen B."/>
        </authorList>
    </citation>
    <scope>NUCLEOTIDE SEQUENCE [LARGE SCALE GENOMIC DNA]</scope>
    <source>
        <strain evidence="8 9">NPDC006434</strain>
    </source>
</reference>
<dbReference type="PANTHER" id="PTHR24045">
    <property type="match status" value="1"/>
</dbReference>
<keyword evidence="3" id="KW-0270">Exopolysaccharide synthesis</keyword>
<evidence type="ECO:0000256" key="1">
    <source>
        <dbReference type="ARBA" id="ARBA00007583"/>
    </source>
</evidence>
<dbReference type="Pfam" id="PF11380">
    <property type="entry name" value="Stealth_CR2"/>
    <property type="match status" value="1"/>
</dbReference>
<evidence type="ECO:0000313" key="9">
    <source>
        <dbReference type="Proteomes" id="UP001550210"/>
    </source>
</evidence>
<keyword evidence="9" id="KW-1185">Reference proteome</keyword>
<evidence type="ECO:0000259" key="5">
    <source>
        <dbReference type="Pfam" id="PF17101"/>
    </source>
</evidence>
<accession>A0ABV2UYT2</accession>
<evidence type="ECO:0000259" key="6">
    <source>
        <dbReference type="Pfam" id="PF17102"/>
    </source>
</evidence>
<organism evidence="8 9">
    <name type="scientific">Streptomyces ossamyceticus</name>
    <dbReference type="NCBI Taxonomy" id="249581"/>
    <lineage>
        <taxon>Bacteria</taxon>
        <taxon>Bacillati</taxon>
        <taxon>Actinomycetota</taxon>
        <taxon>Actinomycetes</taxon>
        <taxon>Kitasatosporales</taxon>
        <taxon>Streptomycetaceae</taxon>
        <taxon>Streptomyces</taxon>
    </lineage>
</organism>
<evidence type="ECO:0000256" key="3">
    <source>
        <dbReference type="ARBA" id="ARBA00023169"/>
    </source>
</evidence>
<dbReference type="InterPro" id="IPR047141">
    <property type="entry name" value="Stealth"/>
</dbReference>
<dbReference type="EMBL" id="JBEXPZ010000024">
    <property type="protein sequence ID" value="MET9846733.1"/>
    <property type="molecule type" value="Genomic_DNA"/>
</dbReference>
<proteinExistence type="inferred from homology"/>